<protein>
    <recommendedName>
        <fullName evidence="4 7">Flagellar hook-associated protein 1</fullName>
        <shortName evidence="7">HAP1</shortName>
    </recommendedName>
</protein>
<keyword evidence="5 7" id="KW-0964">Secreted</keyword>
<dbReference type="InterPro" id="IPR053927">
    <property type="entry name" value="FlgK_helical"/>
</dbReference>
<feature type="domain" description="Flagellar basal-body/hook protein C-terminal" evidence="10">
    <location>
        <begin position="497"/>
        <end position="534"/>
    </location>
</feature>
<evidence type="ECO:0000256" key="8">
    <source>
        <dbReference type="SAM" id="Coils"/>
    </source>
</evidence>
<keyword evidence="8" id="KW-0175">Coiled coil</keyword>
<evidence type="ECO:0000259" key="9">
    <source>
        <dbReference type="Pfam" id="PF00460"/>
    </source>
</evidence>
<dbReference type="InterPro" id="IPR019776">
    <property type="entry name" value="Flagellar_basal_body_rod_CS"/>
</dbReference>
<dbReference type="GO" id="GO:0005576">
    <property type="term" value="C:extracellular region"/>
    <property type="evidence" value="ECO:0007669"/>
    <property type="project" value="UniProtKB-SubCell"/>
</dbReference>
<evidence type="ECO:0000256" key="6">
    <source>
        <dbReference type="ARBA" id="ARBA00023143"/>
    </source>
</evidence>
<dbReference type="InterPro" id="IPR002371">
    <property type="entry name" value="FlgK"/>
</dbReference>
<dbReference type="Pfam" id="PF22638">
    <property type="entry name" value="FlgK_D1"/>
    <property type="match status" value="1"/>
</dbReference>
<gene>
    <name evidence="7" type="primary">flgK</name>
    <name evidence="12" type="ORF">CRV08_01155</name>
</gene>
<dbReference type="GO" id="GO:0009424">
    <property type="term" value="C:bacterial-type flagellum hook"/>
    <property type="evidence" value="ECO:0007669"/>
    <property type="project" value="UniProtKB-UniRule"/>
</dbReference>
<evidence type="ECO:0000256" key="3">
    <source>
        <dbReference type="ARBA" id="ARBA00009677"/>
    </source>
</evidence>
<feature type="domain" description="Flagellar hook-associated protein FlgK helical" evidence="11">
    <location>
        <begin position="90"/>
        <end position="249"/>
    </location>
</feature>
<keyword evidence="6 7" id="KW-0975">Bacterial flagellum</keyword>
<dbReference type="PANTHER" id="PTHR30033:SF2">
    <property type="entry name" value="FLAGELLAR HOOK PROTEIN"/>
    <property type="match status" value="1"/>
</dbReference>
<comment type="subcellular location">
    <subcellularLocation>
        <location evidence="1 7">Bacterial flagellum</location>
    </subcellularLocation>
    <subcellularLocation>
        <location evidence="2 7">Secreted</location>
    </subcellularLocation>
</comment>
<dbReference type="Pfam" id="PF06429">
    <property type="entry name" value="Flg_bbr_C"/>
    <property type="match status" value="1"/>
</dbReference>
<evidence type="ECO:0000256" key="1">
    <source>
        <dbReference type="ARBA" id="ARBA00004365"/>
    </source>
</evidence>
<dbReference type="GO" id="GO:0044780">
    <property type="term" value="P:bacterial-type flagellum assembly"/>
    <property type="evidence" value="ECO:0007669"/>
    <property type="project" value="InterPro"/>
</dbReference>
<comment type="similarity">
    <text evidence="3 7">Belongs to the flagella basal body rod proteins family.</text>
</comment>
<dbReference type="Pfam" id="PF00460">
    <property type="entry name" value="Flg_bb_rod"/>
    <property type="match status" value="1"/>
</dbReference>
<evidence type="ECO:0000313" key="12">
    <source>
        <dbReference type="EMBL" id="RXJ70364.1"/>
    </source>
</evidence>
<evidence type="ECO:0000313" key="13">
    <source>
        <dbReference type="Proteomes" id="UP000290172"/>
    </source>
</evidence>
<dbReference type="Proteomes" id="UP000290172">
    <property type="component" value="Unassembled WGS sequence"/>
</dbReference>
<dbReference type="AlphaFoldDB" id="A0A4Q0YK84"/>
<comment type="caution">
    <text evidence="12">The sequence shown here is derived from an EMBL/GenBank/DDBJ whole genome shotgun (WGS) entry which is preliminary data.</text>
</comment>
<dbReference type="RefSeq" id="WP_128978528.1">
    <property type="nucleotide sequence ID" value="NZ_PDKJ01000001.1"/>
</dbReference>
<evidence type="ECO:0000256" key="2">
    <source>
        <dbReference type="ARBA" id="ARBA00004613"/>
    </source>
</evidence>
<dbReference type="PANTHER" id="PTHR30033">
    <property type="entry name" value="FLAGELLAR HOOK-ASSOCIATED PROTEIN 1"/>
    <property type="match status" value="1"/>
</dbReference>
<evidence type="ECO:0000259" key="11">
    <source>
        <dbReference type="Pfam" id="PF22638"/>
    </source>
</evidence>
<name>A0A4Q0YK84_9BACT</name>
<proteinExistence type="inferred from homology"/>
<sequence length="534" mass="59381">MMDSLYIAQTGLKTARYGVDVSSNNIANEDTVGYKKRVIQTSELSSLENNIGNGVSFDGVMRTTSQYLYSQILNQNSYSTYYTQQNSTLSSAEMIFKETATSGFSINLNKFFTSVESLRGEPTSSTYQSEVDTQAQMLTTSIKNIYADLEELQDDNLSLLKDQVEEVNSILEQIVHINKKMVETGETNELLDKRDALESKLSNYADIDVSNENGNYYLKIAGENVIFNTSSYHELSVVEEYTEQKDIYTTSELEDFNMTGASNTVTITLNNTDTITLTVGDLTGAPENELKQQIVDAINNSSAFNSVEAYLDSSNNLVIKGVEGGEDNAFDIKIAVNDTTLEKDALSKEALDHVSVAVYNNELDFTGGTFKSLSENLTSETSEILSYKRSLNDFAKAFVEAYMQDNTTSMFTGSSVKTFEYVRNSTYNLTASDLEAISQVQWNSNLSIGSDSSISLNQFYQNLLVKVSSDVEDNKFNSESQDAVLNSMLTTYENLTKVDPDEEMINLMQYQAAYEANAKVITAVDEMLQTILDM</sequence>
<reference evidence="12 13" key="1">
    <citation type="submission" date="2017-10" db="EMBL/GenBank/DDBJ databases">
        <title>Genomics of the genus Arcobacter.</title>
        <authorList>
            <person name="Perez-Cataluna A."/>
            <person name="Figueras M.J."/>
        </authorList>
    </citation>
    <scope>NUCLEOTIDE SEQUENCE [LARGE SCALE GENOMIC DNA]</scope>
    <source>
        <strain evidence="12 13">CECT 8993</strain>
    </source>
</reference>
<feature type="domain" description="Flagellar basal body rod protein N-terminal" evidence="9">
    <location>
        <begin position="5"/>
        <end position="35"/>
    </location>
</feature>
<organism evidence="12 13">
    <name type="scientific">Halarcobacter ebronensis</name>
    <dbReference type="NCBI Taxonomy" id="1462615"/>
    <lineage>
        <taxon>Bacteria</taxon>
        <taxon>Pseudomonadati</taxon>
        <taxon>Campylobacterota</taxon>
        <taxon>Epsilonproteobacteria</taxon>
        <taxon>Campylobacterales</taxon>
        <taxon>Arcobacteraceae</taxon>
        <taxon>Halarcobacter</taxon>
    </lineage>
</organism>
<dbReference type="SUPFAM" id="SSF64518">
    <property type="entry name" value="Phase 1 flagellin"/>
    <property type="match status" value="1"/>
</dbReference>
<evidence type="ECO:0000256" key="5">
    <source>
        <dbReference type="ARBA" id="ARBA00022525"/>
    </source>
</evidence>
<dbReference type="PROSITE" id="PS00588">
    <property type="entry name" value="FLAGELLA_BB_ROD"/>
    <property type="match status" value="1"/>
</dbReference>
<dbReference type="InterPro" id="IPR001444">
    <property type="entry name" value="Flag_bb_rod_N"/>
</dbReference>
<dbReference type="PRINTS" id="PR01005">
    <property type="entry name" value="FLGHOOKAP1"/>
</dbReference>
<feature type="coiled-coil region" evidence="8">
    <location>
        <begin position="135"/>
        <end position="162"/>
    </location>
</feature>
<evidence type="ECO:0000256" key="7">
    <source>
        <dbReference type="RuleBase" id="RU362065"/>
    </source>
</evidence>
<evidence type="ECO:0000256" key="4">
    <source>
        <dbReference type="ARBA" id="ARBA00016244"/>
    </source>
</evidence>
<accession>A0A4Q0YK84</accession>
<dbReference type="GO" id="GO:0005198">
    <property type="term" value="F:structural molecule activity"/>
    <property type="evidence" value="ECO:0007669"/>
    <property type="project" value="UniProtKB-UniRule"/>
</dbReference>
<evidence type="ECO:0000259" key="10">
    <source>
        <dbReference type="Pfam" id="PF06429"/>
    </source>
</evidence>
<dbReference type="EMBL" id="PDKJ01000001">
    <property type="protein sequence ID" value="RXJ70364.1"/>
    <property type="molecule type" value="Genomic_DNA"/>
</dbReference>
<dbReference type="InterPro" id="IPR010930">
    <property type="entry name" value="Flg_bb/hook_C_dom"/>
</dbReference>